<feature type="domain" description="Dynein heavy chain AAA lid" evidence="24">
    <location>
        <begin position="3558"/>
        <end position="3690"/>
    </location>
</feature>
<dbReference type="PANTHER" id="PTHR22878">
    <property type="entry name" value="DYNEIN HEAVY CHAIN 6, AXONEMAL-LIKE-RELATED"/>
    <property type="match status" value="1"/>
</dbReference>
<dbReference type="InterPro" id="IPR026983">
    <property type="entry name" value="DHC"/>
</dbReference>
<dbReference type="InterPro" id="IPR041589">
    <property type="entry name" value="DNAH3_AAA_lid_1"/>
</dbReference>
<feature type="domain" description="Dynein heavy chain hydrolytic ATP-binding dynein motor region" evidence="18">
    <location>
        <begin position="1283"/>
        <end position="1609"/>
    </location>
</feature>
<dbReference type="EMBL" id="CAJOBR010000623">
    <property type="protein sequence ID" value="CAF4529810.1"/>
    <property type="molecule type" value="Genomic_DNA"/>
</dbReference>
<dbReference type="GO" id="GO:0045505">
    <property type="term" value="F:dynein intermediate chain binding"/>
    <property type="evidence" value="ECO:0007669"/>
    <property type="project" value="InterPro"/>
</dbReference>
<dbReference type="InterPro" id="IPR024743">
    <property type="entry name" value="Dynein_HC_stalk"/>
</dbReference>
<dbReference type="Gene3D" id="1.20.140.100">
    <property type="entry name" value="Dynein heavy chain, N-terminal domain 2"/>
    <property type="match status" value="1"/>
</dbReference>
<dbReference type="InterPro" id="IPR035699">
    <property type="entry name" value="AAA_6"/>
</dbReference>
<feature type="domain" description="Dynein heavy chain AAA module D4" evidence="20">
    <location>
        <begin position="2298"/>
        <end position="2562"/>
    </location>
</feature>
<evidence type="ECO:0000313" key="28">
    <source>
        <dbReference type="Proteomes" id="UP000663848"/>
    </source>
</evidence>
<dbReference type="Gene3D" id="1.10.8.1220">
    <property type="match status" value="1"/>
</dbReference>
<evidence type="ECO:0000259" key="21">
    <source>
        <dbReference type="Pfam" id="PF12781"/>
    </source>
</evidence>
<dbReference type="GO" id="GO:0003341">
    <property type="term" value="P:cilium movement"/>
    <property type="evidence" value="ECO:0007669"/>
    <property type="project" value="UniProtKB-ARBA"/>
</dbReference>
<keyword evidence="10" id="KW-0969">Cilium</keyword>
<dbReference type="FunFam" id="1.10.287.2620:FF:000002">
    <property type="entry name" value="Dynein heavy chain 2, axonemal"/>
    <property type="match status" value="1"/>
</dbReference>
<dbReference type="FunFam" id="1.20.140.100:FF:000004">
    <property type="entry name" value="Dynein axonemal heavy chain 6"/>
    <property type="match status" value="1"/>
</dbReference>
<dbReference type="GO" id="GO:0005874">
    <property type="term" value="C:microtubule"/>
    <property type="evidence" value="ECO:0007669"/>
    <property type="project" value="UniProtKB-KW"/>
</dbReference>
<evidence type="ECO:0000259" key="18">
    <source>
        <dbReference type="Pfam" id="PF12774"/>
    </source>
</evidence>
<dbReference type="InterPro" id="IPR043157">
    <property type="entry name" value="Dynein_AAA1S"/>
</dbReference>
<keyword evidence="5" id="KW-0677">Repeat</keyword>
<evidence type="ECO:0000256" key="5">
    <source>
        <dbReference type="ARBA" id="ARBA00022737"/>
    </source>
</evidence>
<dbReference type="Pfam" id="PF12777">
    <property type="entry name" value="MT"/>
    <property type="match status" value="1"/>
</dbReference>
<feature type="coiled-coil region" evidence="14">
    <location>
        <begin position="607"/>
        <end position="679"/>
    </location>
</feature>
<organism evidence="27 28">
    <name type="scientific">Rotaria socialis</name>
    <dbReference type="NCBI Taxonomy" id="392032"/>
    <lineage>
        <taxon>Eukaryota</taxon>
        <taxon>Metazoa</taxon>
        <taxon>Spiralia</taxon>
        <taxon>Gnathifera</taxon>
        <taxon>Rotifera</taxon>
        <taxon>Eurotatoria</taxon>
        <taxon>Bdelloidea</taxon>
        <taxon>Philodinida</taxon>
        <taxon>Philodinidae</taxon>
        <taxon>Rotaria</taxon>
    </lineage>
</organism>
<keyword evidence="4" id="KW-0493">Microtubule</keyword>
<dbReference type="InterPro" id="IPR027417">
    <property type="entry name" value="P-loop_NTPase"/>
</dbReference>
<evidence type="ECO:0008006" key="29">
    <source>
        <dbReference type="Google" id="ProtNLM"/>
    </source>
</evidence>
<dbReference type="Gene3D" id="1.20.920.20">
    <property type="match status" value="1"/>
</dbReference>
<dbReference type="Gene3D" id="1.10.8.710">
    <property type="match status" value="1"/>
</dbReference>
<dbReference type="Pfam" id="PF12781">
    <property type="entry name" value="AAA_9"/>
    <property type="match status" value="1"/>
</dbReference>
<feature type="domain" description="Dynein heavy chain AAA 5 extension" evidence="22">
    <location>
        <begin position="1777"/>
        <end position="1912"/>
    </location>
</feature>
<keyword evidence="11" id="KW-0505">Motor protein</keyword>
<dbReference type="Gene3D" id="3.40.50.300">
    <property type="entry name" value="P-loop containing nucleotide triphosphate hydrolases"/>
    <property type="match status" value="5"/>
</dbReference>
<sequence>MSGKGGSLPTVSTNKKSSKPVLPQIQRHPAYYEDPYKNSILFSFKLKDRQDEKLQQIVIEHAKREEQATLESSGGKSRQREKSPECPKTCLSEDRAIRNNYYYMKERVAQLPITPASDESFKHIIEHFIDKKLKEGPQMKAVIQRFISETKVLYENSMKKSQLQHVLVAPHVKGLENEAAGPPPPELVGFDFSSSWETSFQLSRDAIKEHLYIVHPTHRQVLELCNRTLSPRIMVDFKRIRSLGALDFPHLRAFVVRDIERNEDYLSASWFPLICQIFQTGQIQGITTTPEKTNSFYNSINTLVSNQLRELLERSIDTWCSLFDPKDQDYLPIIKIDIILNDDDSTISKIDFQPMMPDFVNVLRYVVDKIALSINGPNRIRVATIQSFLNGDDNIALDTRLSQTVIDRAYKQLADLTEYYFQEPRQLLKAYEDKYNYLIDGQAQADVEKFNTENHTFDEYTREFDRFNDIIKQIMLEPTTVEFPLLQTNSEQVKQGLVEAARKHRNTLFEKLVNDYRTECHSICTEFESVKQRALAKPATTAELNDIIKYIDNAKGEKSLRLAQRIKEVQRQMEYYLDEYLFSEDDIRLNADTLLWPTNIGPVFDANDELTQQIRGKNEQILMERRERLLADLQKMQRRVDEFADYGELNMMGEYAQDVKQIQKKIVEVENEIEWINQEENQFRMAKTEYPQLEAIKTAVDPYFRLFTTVRKWQVAEKKWMDGAFLELNSEKVEGEVEEYLREIFKIKKQFTNLVKKKKLELANKVMERRKARGKKRMEDEAGGDASGADADAVEKDEDERELEKLEKSDPEMLRICTVILDQLDTFKEHLPVISILCNPGIRTRHWEKMSTIFERNLKPDTGTTLRKVLQLGLEPYMEQFEIVSAGASKEFSLEKALKKMQDDWEPVMFNTSKYKETGLTILSSVDDIQTILDDHIVKTQTMKGSPFIKPFENEIKAWEVRLLLIQAIIDVWLKVQANWLYLDPIFSSEDINQQMPEEGRLFSIVDRNYKDIMRHLDKDQHVMAATSLTGLLDKLNDSHTLLEKINKGLNAYLEKKRLFFPRFFFLSNDEMLEILSETKDPTRVQPHLKKLFEGIAKLDFDAKVDIHAMMSSEGEKIKFIRSISTSETKGAVEKWLIQVEDVMLKSVRHVIEQSYVAYPNEYRSEWVTNWPGQVVLCVSQIFWTTEVKEALVTGVKGLGEYYAKLEAQLGDIVELVRGKLNKQTRITLEALVVIDVHAKDTVKDLVNKQVQSENDFNWLAQLRYYWEEDDCRVRITNAAVKYCYEYLGNTPRLVITPLTDRCYRTLVGAFHLHLNGAPEGPAGTGKTETTKDLAKALAVQCVVFNCSDTMDYKGMGKFFKGLASSGAWACFDEFNRIDLEVLSVIAQQILQIIQAIQGNMEKFEFEGTEIRLNTNCYVCITMNPGYAGRSELPDNLKVLFRPVAMMVPDYGLISEISLYSYGFMKARPLSVKIVTVYKLCSEQLSSQYHYDYGMRAVKSVLWAAGALKQKYPTEDEDILILRSIIDVNLPKFLAHDIPLFNGIISDLFPGITLPKPDYDVITVNMLEVCERKNLQPTEAFMTKVTQTYEMMLVRHGFMLVGEPFAGKSMVLQVLAESLSLMNTKGVGDELKVQYKVLNPKAVTIGQLYGNFDLVSHEWNDGVLANTFRDFAMSENPDRKWVIFDGPVDAVWIENMNTVLDDNKKLCLTSGEIIQMSNVMSMIFEVMDLSQASPATVSRCGMIYLEPRVLGWRPLVESWVNREIAEPLKMYKHEILALFDFLVPQCIDHVRHVTKEVNPTGDSNLVRSMMNWINMCMGEALKDEEEPEKNKNIRSWLVYVAHWSCVWSLGATGDTDSRIKFDVFFRDLLRGKFEPIPDIFQGKFDLQIPEKGLVHDYYFVFKNRGDWFPWENLMRTAEGAAGTVSMKNIRRYIVPTVDTTRVNYMLDLVVPSKQPILFVGLTGTGKSAYVQNYLMNKIDKDQYMAFFINFSAQTSNNQVQDIIMSRLDRRRKGTFGPPMMKKAVFFVDDMNMPQKDRYGAQGPIELLRQFMDHRHWYDRKDTSKIILEDIQFVSAMGPPGGGRNVVTPRFIRHFMTIAINPFTDETLTKIFSTLFSVYIKGQEFTSDYLSLGNQIVQSTLQVYNAAALSLLPTPAKSHYIFNLRDFSRVILGCCLIRKSEVESKRTFIRLWVHETMRVFYDRLIDDKDRTWLVDAVKACVKDIFKESFDAVFEHLANNGRGGTKVSEEDLRSLLFGDFLRPDLEVEERFYEEVKVIDTMYSIVEKAVEEYNSTHKTKMNLVVFRYVLEHLSRICRILRLPGGNALLVGVGGSGRQSLTRLAAAMANYDVHQPEITKNYGVYEFREDCKKVMKMSGAQNKPTVFLLTDSQIKDERFLEDIDSLLNTGEVPNLFPADERGEIMEAVAGQAAASQTDGDKNADFGPLALFQFFVNRVRDNLHIVLAFSPIGDAFRSRLRQFPSLINCCTLDWFQAWPEDALERVAKKFLEQVDIKDSEKDACVDIVKYFHTSTQRLSEKFSSKLQRYNYVTPTSYLQAISGFKMLITQKQNEIMAAKKRYVKGLDQLAFAEQQVGKMRTELEALQPQLQESAKQTAAMLVDIEIQSRQAGQTREVVVAEEAVVNAKAIDANKLKEECEHDLSAAMPALEAAINALDTLKPADITEIRTMQQPPSTVRKVLASVCVLTNRQPDRKNDPNNPGKKIIDYWAPAKKALGEMDFINQLKTFDKDHIPPEVMKKLREEYLTDADLEPKRVMQASVAAHGLILFVRAMDVYDRIAREVAPKKAKLEEVDKEVRELEATLTEKRSQLAQVESRLKRLQNDLDTAQKRKEQLEFEVDLCAKKLVRAQKLIGGLGGEKSRWTLAAENLQKIYDNLLGDVLVSSGVIGYLGAFTSAFRDEATHAWIDLCKKKKLPCSDAEKYSLANTLGEPIKIQAWNINGLPKDAFSVDNAVTIQNSNRWPLMIDPQNQANRWVKNSYAQLNLKVVKLTDNDFMRQLDNCIQLGLPLLIENVGEDLDPSLEPILLKQVFKQGGVEMIRLGDKVIEYSKDFKLFITTKLRNPHYLPEISTKVTLLNFMITSEGLQDQLLGIVVAKERPELEEERQALIITQAENQRLLKEAEDKILFTLSSSEGNILEDEAAIQTLDSSKVISDEISKKQKIAEETAKKIEASRQDYKPIAEYSAILFFCLNDLPNIDPSKNLFILFNLKSKILQRRLKNLQEHFTYNLYTNVCRSLFEKDKLLFSFILCTSIMLAQKEMDKSEYLFFLTGGIGLENKNKNPGQGWLSDKCWDELCRLSDLQKFIGLRESFEANLEVFKSIYDAKDPMTVELPAPWNEKFDQFQKMTVVRVIRPDKVVQMVVEFVKKNLGQKFVEPPPFDLSKSFNDSHALAPIVFILSPGADPMGQLIKIAKDKGFFEKKFNYISLGQGQGPFASAMIQKAQSDGGWVCLQNCHLAVSWMQTLEKICEDFAADNTNPEFRLWLTSYPSPKFPVTILQNGVKLTNEPPTGLRMNMLQSYLNAPICEPAFFEKIDEGKDAIWERLLFGLCFFHALVQERRKFGPQGFNIPYGFNESDLLISVKQLQMFINEYNDIPYDAIRYMAGELTDDWDRRCLAAVLIDFYNPQVAEVPKHKLSPSGVYYVPPKGTYDEYIEFIKNLPLSQHPEVFGMHENVDISKDLQATRLLFDSILLTMGSTTAEGGNSDKKLNDISNDILSKLPKNFNLEEAMKKYPTQYNESMNTVLVQEMERFNKLMTVIRSSLQNVIKAIKGLVVMNVELEALTNSLMIGKQPEMWTKQSYPSLKSLGSYYNDLLERIKFLQTWYDVGKPPVYWISGFYFTQAFLTGVKQNFARKYTIPIDLLTFEFQVLKISKSDIGPDDGAYINGLYVDGARWNQDTDLLDEQFSKMLYDPIPIIWVKPIKTNALNIEGTYECPIYKTSERRGVLSTTGHSTNFVMPVYLPTKHKSEHWIKRGVALLCQLDD</sequence>
<evidence type="ECO:0000256" key="7">
    <source>
        <dbReference type="ARBA" id="ARBA00022840"/>
    </source>
</evidence>
<evidence type="ECO:0000256" key="14">
    <source>
        <dbReference type="SAM" id="Coils"/>
    </source>
</evidence>
<evidence type="ECO:0000259" key="23">
    <source>
        <dbReference type="Pfam" id="PF17857"/>
    </source>
</evidence>
<dbReference type="Gene3D" id="1.10.8.720">
    <property type="entry name" value="Region D6 of dynein motor"/>
    <property type="match status" value="1"/>
</dbReference>
<dbReference type="FunFam" id="3.40.50.300:FF:001328">
    <property type="entry name" value="Dynein heavy chain 6, axonemal"/>
    <property type="match status" value="1"/>
</dbReference>
<comment type="caution">
    <text evidence="27">The sequence shown here is derived from an EMBL/GenBank/DDBJ whole genome shotgun (WGS) entry which is preliminary data.</text>
</comment>
<accession>A0A820XKG3</accession>
<dbReference type="InterPro" id="IPR041658">
    <property type="entry name" value="AAA_lid_11"/>
</dbReference>
<dbReference type="FunFam" id="1.10.8.720:FF:000001">
    <property type="entry name" value="dynein heavy chain 7, axonemal"/>
    <property type="match status" value="1"/>
</dbReference>
<dbReference type="Gene3D" id="1.20.58.1120">
    <property type="match status" value="1"/>
</dbReference>
<dbReference type="FunFam" id="1.20.920.30:FF:000002">
    <property type="entry name" value="Dynein axonemal heavy chain 3"/>
    <property type="match status" value="1"/>
</dbReference>
<dbReference type="FunFam" id="1.10.8.710:FF:000004">
    <property type="entry name" value="Dynein axonemal heavy chain 6"/>
    <property type="match status" value="1"/>
</dbReference>
<dbReference type="FunFam" id="1.20.1270.280:FF:000001">
    <property type="entry name" value="dynein heavy chain 7, axonemal"/>
    <property type="match status" value="1"/>
</dbReference>
<dbReference type="GO" id="GO:0008569">
    <property type="term" value="F:minus-end-directed microtubule motor activity"/>
    <property type="evidence" value="ECO:0007669"/>
    <property type="project" value="InterPro"/>
</dbReference>
<feature type="compositionally biased region" description="Basic and acidic residues" evidence="15">
    <location>
        <begin position="78"/>
        <end position="88"/>
    </location>
</feature>
<evidence type="ECO:0000256" key="2">
    <source>
        <dbReference type="ARBA" id="ARBA00008887"/>
    </source>
</evidence>
<dbReference type="GO" id="GO:0030286">
    <property type="term" value="C:dynein complex"/>
    <property type="evidence" value="ECO:0007669"/>
    <property type="project" value="UniProtKB-KW"/>
</dbReference>
<dbReference type="FunFam" id="3.40.50.300:FF:000362">
    <property type="entry name" value="Dynein, axonemal, heavy chain 6"/>
    <property type="match status" value="1"/>
</dbReference>
<evidence type="ECO:0000259" key="20">
    <source>
        <dbReference type="Pfam" id="PF12780"/>
    </source>
</evidence>
<dbReference type="InterPro" id="IPR043160">
    <property type="entry name" value="Dynein_C_barrel"/>
</dbReference>
<dbReference type="InterPro" id="IPR035706">
    <property type="entry name" value="AAA_9"/>
</dbReference>
<dbReference type="Pfam" id="PF12775">
    <property type="entry name" value="AAA_7"/>
    <property type="match status" value="1"/>
</dbReference>
<feature type="domain" description="Dynein heavy chain coiled coil stalk" evidence="19">
    <location>
        <begin position="2576"/>
        <end position="2919"/>
    </location>
</feature>
<keyword evidence="13" id="KW-0966">Cell projection</keyword>
<evidence type="ECO:0000256" key="6">
    <source>
        <dbReference type="ARBA" id="ARBA00022741"/>
    </source>
</evidence>
<evidence type="ECO:0000256" key="8">
    <source>
        <dbReference type="ARBA" id="ARBA00023017"/>
    </source>
</evidence>
<keyword evidence="6" id="KW-0547">Nucleotide-binding</keyword>
<feature type="domain" description="Dynein heavy chain 3 AAA+ lid" evidence="23">
    <location>
        <begin position="2136"/>
        <end position="2230"/>
    </location>
</feature>
<dbReference type="Gene3D" id="3.20.180.20">
    <property type="entry name" value="Dynein heavy chain, N-terminal domain 2"/>
    <property type="match status" value="1"/>
</dbReference>
<evidence type="ECO:0000313" key="26">
    <source>
        <dbReference type="EMBL" id="CAF3710072.1"/>
    </source>
</evidence>
<comment type="subcellular location">
    <subcellularLocation>
        <location evidence="1">Cytoplasm</location>
        <location evidence="1">Cytoskeleton</location>
        <location evidence="1">Cilium axoneme</location>
    </subcellularLocation>
</comment>
<dbReference type="Proteomes" id="UP000663872">
    <property type="component" value="Unassembled WGS sequence"/>
</dbReference>
<dbReference type="Gene3D" id="1.10.287.2620">
    <property type="match status" value="1"/>
</dbReference>
<gene>
    <name evidence="26" type="ORF">GRG538_LOCUS28940</name>
    <name evidence="27" type="ORF">QYT958_LOCUS6808</name>
</gene>
<dbReference type="Gene3D" id="1.20.1270.280">
    <property type="match status" value="1"/>
</dbReference>
<evidence type="ECO:0000259" key="25">
    <source>
        <dbReference type="Pfam" id="PF18199"/>
    </source>
</evidence>
<dbReference type="InterPro" id="IPR013602">
    <property type="entry name" value="Dynein_heavy_linker"/>
</dbReference>
<dbReference type="InterPro" id="IPR004273">
    <property type="entry name" value="Dynein_heavy_D6_P-loop"/>
</dbReference>
<dbReference type="Pfam" id="PF18198">
    <property type="entry name" value="AAA_lid_11"/>
    <property type="match status" value="1"/>
</dbReference>
<evidence type="ECO:0000259" key="24">
    <source>
        <dbReference type="Pfam" id="PF18198"/>
    </source>
</evidence>
<feature type="domain" description="Dynein heavy chain C-terminal" evidence="25">
    <location>
        <begin position="3698"/>
        <end position="3996"/>
    </location>
</feature>
<dbReference type="FunFam" id="1.20.920.20:FF:000006">
    <property type="entry name" value="Dynein, axonemal, heavy chain 6"/>
    <property type="match status" value="1"/>
</dbReference>
<keyword evidence="9 14" id="KW-0175">Coiled coil</keyword>
<keyword evidence="8" id="KW-0243">Dynein</keyword>
<feature type="region of interest" description="Disordered" evidence="15">
    <location>
        <begin position="65"/>
        <end position="88"/>
    </location>
</feature>
<dbReference type="EMBL" id="CAJNYT010005058">
    <property type="protein sequence ID" value="CAF3710072.1"/>
    <property type="molecule type" value="Genomic_DNA"/>
</dbReference>
<dbReference type="GO" id="GO:0005524">
    <property type="term" value="F:ATP binding"/>
    <property type="evidence" value="ECO:0007669"/>
    <property type="project" value="UniProtKB-KW"/>
</dbReference>
<feature type="region of interest" description="Disordered" evidence="15">
    <location>
        <begin position="771"/>
        <end position="805"/>
    </location>
</feature>
<dbReference type="InterPro" id="IPR041466">
    <property type="entry name" value="Dynein_AAA5_ext"/>
</dbReference>
<evidence type="ECO:0000259" key="17">
    <source>
        <dbReference type="Pfam" id="PF08393"/>
    </source>
</evidence>
<evidence type="ECO:0000256" key="15">
    <source>
        <dbReference type="SAM" id="MobiDB-lite"/>
    </source>
</evidence>
<dbReference type="InterPro" id="IPR024317">
    <property type="entry name" value="Dynein_heavy_chain_D4_dom"/>
</dbReference>
<feature type="domain" description="Dynein heavy chain linker" evidence="17">
    <location>
        <begin position="693"/>
        <end position="1155"/>
    </location>
</feature>
<dbReference type="FunFam" id="3.40.50.300:FF:002141">
    <property type="entry name" value="Dynein heavy chain"/>
    <property type="match status" value="1"/>
</dbReference>
<dbReference type="Pfam" id="PF08393">
    <property type="entry name" value="DHC_N2"/>
    <property type="match status" value="1"/>
</dbReference>
<evidence type="ECO:0000256" key="4">
    <source>
        <dbReference type="ARBA" id="ARBA00022701"/>
    </source>
</evidence>
<keyword evidence="7" id="KW-0067">ATP-binding</keyword>
<dbReference type="FunFam" id="1.20.58.1120:FF:000005">
    <property type="entry name" value="Dynein, axonemal, heavy chain 12"/>
    <property type="match status" value="1"/>
</dbReference>
<dbReference type="Gene3D" id="1.20.920.30">
    <property type="match status" value="1"/>
</dbReference>
<dbReference type="GO" id="GO:0051959">
    <property type="term" value="F:dynein light intermediate chain binding"/>
    <property type="evidence" value="ECO:0007669"/>
    <property type="project" value="InterPro"/>
</dbReference>
<keyword evidence="12" id="KW-0206">Cytoskeleton</keyword>
<feature type="region of interest" description="Disordered" evidence="15">
    <location>
        <begin position="1"/>
        <end position="30"/>
    </location>
</feature>
<dbReference type="InterPro" id="IPR042219">
    <property type="entry name" value="AAA_lid_11_sf"/>
</dbReference>
<evidence type="ECO:0000256" key="3">
    <source>
        <dbReference type="ARBA" id="ARBA00022490"/>
    </source>
</evidence>
<evidence type="ECO:0000256" key="11">
    <source>
        <dbReference type="ARBA" id="ARBA00023175"/>
    </source>
</evidence>
<dbReference type="Proteomes" id="UP000663848">
    <property type="component" value="Unassembled WGS sequence"/>
</dbReference>
<evidence type="ECO:0000259" key="22">
    <source>
        <dbReference type="Pfam" id="PF17852"/>
    </source>
</evidence>
<feature type="domain" description="Dynein heavy chain ATP-binding dynein motor region" evidence="21">
    <location>
        <begin position="2953"/>
        <end position="3173"/>
    </location>
</feature>
<feature type="domain" description="Dynein heavy chain region D6 P-loop" evidence="16">
    <location>
        <begin position="3408"/>
        <end position="3521"/>
    </location>
</feature>
<evidence type="ECO:0000256" key="1">
    <source>
        <dbReference type="ARBA" id="ARBA00004430"/>
    </source>
</evidence>
<dbReference type="Gene3D" id="6.10.140.1060">
    <property type="match status" value="1"/>
</dbReference>
<reference evidence="27" key="1">
    <citation type="submission" date="2021-02" db="EMBL/GenBank/DDBJ databases">
        <authorList>
            <person name="Nowell W R."/>
        </authorList>
    </citation>
    <scope>NUCLEOTIDE SEQUENCE</scope>
</reference>
<evidence type="ECO:0000259" key="16">
    <source>
        <dbReference type="Pfam" id="PF03028"/>
    </source>
</evidence>
<dbReference type="Gene3D" id="3.10.490.20">
    <property type="match status" value="1"/>
</dbReference>
<evidence type="ECO:0000256" key="12">
    <source>
        <dbReference type="ARBA" id="ARBA00023212"/>
    </source>
</evidence>
<comment type="similarity">
    <text evidence="2">Belongs to the dynein heavy chain family.</text>
</comment>
<evidence type="ECO:0000313" key="27">
    <source>
        <dbReference type="EMBL" id="CAF4529810.1"/>
    </source>
</evidence>
<dbReference type="InterPro" id="IPR041228">
    <property type="entry name" value="Dynein_C"/>
</dbReference>
<dbReference type="Gene3D" id="1.10.472.130">
    <property type="match status" value="1"/>
</dbReference>
<keyword evidence="3" id="KW-0963">Cytoplasm</keyword>
<dbReference type="PANTHER" id="PTHR22878:SF70">
    <property type="entry name" value="DYNEIN HEAVY CHAIN 2, AXONEMAL"/>
    <property type="match status" value="1"/>
</dbReference>
<dbReference type="FunFam" id="3.40.50.300:FF:000223">
    <property type="entry name" value="Dynein heavy chain 3, axonemal"/>
    <property type="match status" value="1"/>
</dbReference>
<evidence type="ECO:0000256" key="13">
    <source>
        <dbReference type="ARBA" id="ARBA00023273"/>
    </source>
</evidence>
<name>A0A820XKG3_9BILA</name>
<evidence type="ECO:0000256" key="10">
    <source>
        <dbReference type="ARBA" id="ARBA00023069"/>
    </source>
</evidence>
<dbReference type="Pfam" id="PF17857">
    <property type="entry name" value="AAA_lid_1"/>
    <property type="match status" value="1"/>
</dbReference>
<dbReference type="Pfam" id="PF03028">
    <property type="entry name" value="Dynein_heavy"/>
    <property type="match status" value="1"/>
</dbReference>
<dbReference type="Pfam" id="PF12780">
    <property type="entry name" value="AAA_8"/>
    <property type="match status" value="1"/>
</dbReference>
<dbReference type="Pfam" id="PF12774">
    <property type="entry name" value="AAA_6"/>
    <property type="match status" value="1"/>
</dbReference>
<proteinExistence type="inferred from homology"/>
<evidence type="ECO:0000259" key="19">
    <source>
        <dbReference type="Pfam" id="PF12777"/>
    </source>
</evidence>
<dbReference type="Pfam" id="PF17852">
    <property type="entry name" value="Dynein_AAA_lid"/>
    <property type="match status" value="1"/>
</dbReference>
<dbReference type="SUPFAM" id="SSF52540">
    <property type="entry name" value="P-loop containing nucleoside triphosphate hydrolases"/>
    <property type="match status" value="4"/>
</dbReference>
<protein>
    <recommendedName>
        <fullName evidence="29">Dynein heavy chain</fullName>
    </recommendedName>
</protein>
<feature type="coiled-coil region" evidence="14">
    <location>
        <begin position="2806"/>
        <end position="2861"/>
    </location>
</feature>
<evidence type="ECO:0000256" key="9">
    <source>
        <dbReference type="ARBA" id="ARBA00023054"/>
    </source>
</evidence>
<dbReference type="InterPro" id="IPR042222">
    <property type="entry name" value="Dynein_2_N"/>
</dbReference>
<dbReference type="FunFam" id="3.10.490.20:FF:000001">
    <property type="entry name" value="dynein heavy chain 7, axonemal"/>
    <property type="match status" value="1"/>
</dbReference>
<dbReference type="InterPro" id="IPR042228">
    <property type="entry name" value="Dynein_linker_3"/>
</dbReference>
<dbReference type="Pfam" id="PF18199">
    <property type="entry name" value="Dynein_C"/>
    <property type="match status" value="1"/>
</dbReference>
<dbReference type="GO" id="GO:0005930">
    <property type="term" value="C:axoneme"/>
    <property type="evidence" value="ECO:0007669"/>
    <property type="project" value="UniProtKB-SubCell"/>
</dbReference>
<dbReference type="FunFam" id="3.20.180.20:FF:000003">
    <property type="entry name" value="Dynein heavy chain 12, axonemal"/>
    <property type="match status" value="1"/>
</dbReference>
<dbReference type="FunFam" id="3.40.50.300:FF:000044">
    <property type="entry name" value="Dynein heavy chain 5, axonemal"/>
    <property type="match status" value="1"/>
</dbReference>